<dbReference type="CDD" id="cd09631">
    <property type="entry name" value="DOMON_DOH"/>
    <property type="match status" value="1"/>
</dbReference>
<dbReference type="PROSITE" id="PS50836">
    <property type="entry name" value="DOMON"/>
    <property type="match status" value="1"/>
</dbReference>
<protein>
    <recommendedName>
        <fullName evidence="2">DOMON domain-containing protein</fullName>
    </recommendedName>
</protein>
<sequence length="190" mass="21708">MIFYILLCLASEVFGDGVKYIKKGLMLKWKFLPEEEIQFQLYIPQVIADDLGWAGIGFKYPEDDRYMTNADMVNIIFGESIYDCIALSNGSLTLDTDVNGTNDLVVDPTIYDDIHVIFTWRRKLITDDPNDIIFIKGNEYNLLWAIGIMKNGNQLKHFKSGRGFESIVLSDDYFDNSVIGVENDSFLSDD</sequence>
<name>A0AAU9II28_9CILI</name>
<feature type="signal peptide" evidence="1">
    <location>
        <begin position="1"/>
        <end position="15"/>
    </location>
</feature>
<evidence type="ECO:0000256" key="1">
    <source>
        <dbReference type="SAM" id="SignalP"/>
    </source>
</evidence>
<accession>A0AAU9II28</accession>
<reference evidence="3" key="1">
    <citation type="submission" date="2021-09" db="EMBL/GenBank/DDBJ databases">
        <authorList>
            <consortium name="AG Swart"/>
            <person name="Singh M."/>
            <person name="Singh A."/>
            <person name="Seah K."/>
            <person name="Emmerich C."/>
        </authorList>
    </citation>
    <scope>NUCLEOTIDE SEQUENCE</scope>
    <source>
        <strain evidence="3">ATCC30299</strain>
    </source>
</reference>
<feature type="domain" description="DOMON" evidence="2">
    <location>
        <begin position="23"/>
        <end position="147"/>
    </location>
</feature>
<organism evidence="3 4">
    <name type="scientific">Blepharisma stoltei</name>
    <dbReference type="NCBI Taxonomy" id="1481888"/>
    <lineage>
        <taxon>Eukaryota</taxon>
        <taxon>Sar</taxon>
        <taxon>Alveolata</taxon>
        <taxon>Ciliophora</taxon>
        <taxon>Postciliodesmatophora</taxon>
        <taxon>Heterotrichea</taxon>
        <taxon>Heterotrichida</taxon>
        <taxon>Blepharismidae</taxon>
        <taxon>Blepharisma</taxon>
    </lineage>
</organism>
<comment type="caution">
    <text evidence="3">The sequence shown here is derived from an EMBL/GenBank/DDBJ whole genome shotgun (WGS) entry which is preliminary data.</text>
</comment>
<evidence type="ECO:0000313" key="4">
    <source>
        <dbReference type="Proteomes" id="UP001162131"/>
    </source>
</evidence>
<gene>
    <name evidence="3" type="ORF">BSTOLATCC_MIC8736</name>
</gene>
<dbReference type="InterPro" id="IPR045266">
    <property type="entry name" value="DOH_DOMON"/>
</dbReference>
<evidence type="ECO:0000313" key="3">
    <source>
        <dbReference type="EMBL" id="CAG9313471.1"/>
    </source>
</evidence>
<dbReference type="EMBL" id="CAJZBQ010000010">
    <property type="protein sequence ID" value="CAG9313471.1"/>
    <property type="molecule type" value="Genomic_DNA"/>
</dbReference>
<dbReference type="Proteomes" id="UP001162131">
    <property type="component" value="Unassembled WGS sequence"/>
</dbReference>
<keyword evidence="1" id="KW-0732">Signal</keyword>
<evidence type="ECO:0000259" key="2">
    <source>
        <dbReference type="PROSITE" id="PS50836"/>
    </source>
</evidence>
<dbReference type="AlphaFoldDB" id="A0AAU9II28"/>
<dbReference type="Pfam" id="PF03351">
    <property type="entry name" value="DOMON"/>
    <property type="match status" value="1"/>
</dbReference>
<feature type="chain" id="PRO_5043549564" description="DOMON domain-containing protein" evidence="1">
    <location>
        <begin position="16"/>
        <end position="190"/>
    </location>
</feature>
<proteinExistence type="predicted"/>
<keyword evidence="4" id="KW-1185">Reference proteome</keyword>
<dbReference type="InterPro" id="IPR005018">
    <property type="entry name" value="DOMON_domain"/>
</dbReference>
<dbReference type="SMART" id="SM00664">
    <property type="entry name" value="DoH"/>
    <property type="match status" value="1"/>
</dbReference>